<proteinExistence type="predicted"/>
<dbReference type="AlphaFoldDB" id="A0A0F5IKK8"/>
<evidence type="ECO:0000313" key="1">
    <source>
        <dbReference type="EMBL" id="KKB45657.1"/>
    </source>
</evidence>
<gene>
    <name evidence="1" type="ORF">HMPREF1535_04941</name>
</gene>
<reference evidence="1 2" key="1">
    <citation type="submission" date="2013-04" db="EMBL/GenBank/DDBJ databases">
        <title>The Genome Sequence of Parabacteroides goldsteinii DSM 19448.</title>
        <authorList>
            <consortium name="The Broad Institute Genomics Platform"/>
            <person name="Earl A."/>
            <person name="Ward D."/>
            <person name="Feldgarden M."/>
            <person name="Gevers D."/>
            <person name="Martens E."/>
            <person name="Sakamoto M."/>
            <person name="Benno Y."/>
            <person name="Song Y."/>
            <person name="Liu C."/>
            <person name="Lee J."/>
            <person name="Bolanos M."/>
            <person name="Vaisanen M.L."/>
            <person name="Finegold S.M."/>
            <person name="Walker B."/>
            <person name="Young S."/>
            <person name="Zeng Q."/>
            <person name="Gargeya S."/>
            <person name="Fitzgerald M."/>
            <person name="Haas B."/>
            <person name="Abouelleil A."/>
            <person name="Allen A.W."/>
            <person name="Alvarado L."/>
            <person name="Arachchi H.M."/>
            <person name="Berlin A.M."/>
            <person name="Chapman S.B."/>
            <person name="Gainer-Dewar J."/>
            <person name="Goldberg J."/>
            <person name="Griggs A."/>
            <person name="Gujja S."/>
            <person name="Hansen M."/>
            <person name="Howarth C."/>
            <person name="Imamovic A."/>
            <person name="Ireland A."/>
            <person name="Larimer J."/>
            <person name="McCowan C."/>
            <person name="Murphy C."/>
            <person name="Pearson M."/>
            <person name="Poon T.W."/>
            <person name="Priest M."/>
            <person name="Roberts A."/>
            <person name="Saif S."/>
            <person name="Shea T."/>
            <person name="Sisk P."/>
            <person name="Sykes S."/>
            <person name="Wortman J."/>
            <person name="Nusbaum C."/>
            <person name="Birren B."/>
        </authorList>
    </citation>
    <scope>NUCLEOTIDE SEQUENCE [LARGE SCALE GENOMIC DNA]</scope>
    <source>
        <strain evidence="1 2">DSM 19448</strain>
    </source>
</reference>
<comment type="caution">
    <text evidence="1">The sequence shown here is derived from an EMBL/GenBank/DDBJ whole genome shotgun (WGS) entry which is preliminary data.</text>
</comment>
<dbReference type="EMBL" id="AQHV01000028">
    <property type="protein sequence ID" value="KKB45657.1"/>
    <property type="molecule type" value="Genomic_DNA"/>
</dbReference>
<evidence type="ECO:0000313" key="2">
    <source>
        <dbReference type="Proteomes" id="UP000033047"/>
    </source>
</evidence>
<dbReference type="Proteomes" id="UP000033047">
    <property type="component" value="Unassembled WGS sequence"/>
</dbReference>
<accession>A0A0F5IKK8</accession>
<dbReference type="HOGENOM" id="CLU_3357530_0_0_10"/>
<organism evidence="1 2">
    <name type="scientific">Parabacteroides goldsteinii DSM 19448 = WAL 12034</name>
    <dbReference type="NCBI Taxonomy" id="927665"/>
    <lineage>
        <taxon>Bacteria</taxon>
        <taxon>Pseudomonadati</taxon>
        <taxon>Bacteroidota</taxon>
        <taxon>Bacteroidia</taxon>
        <taxon>Bacteroidales</taxon>
        <taxon>Tannerellaceae</taxon>
        <taxon>Parabacteroides</taxon>
    </lineage>
</organism>
<name>A0A0F5IKK8_9BACT</name>
<sequence>MPIFCRETHTAAKAFDTSIESFLHNEGAPDISIEPV</sequence>
<protein>
    <submittedName>
        <fullName evidence="1">Uncharacterized protein</fullName>
    </submittedName>
</protein>
<dbReference type="PATRIC" id="fig|927665.4.peg.5068"/>